<evidence type="ECO:0000313" key="3">
    <source>
        <dbReference type="Proteomes" id="UP001501576"/>
    </source>
</evidence>
<evidence type="ECO:0008006" key="4">
    <source>
        <dbReference type="Google" id="ProtNLM"/>
    </source>
</evidence>
<sequence length="138" mass="13863">MGMWAAAVVVVAGAAGCGGDDSGGGSGKDRKPAASSSSAVSALSVDEALAAYQAVDEGGCTDAPSCQGLMTTKLKAAKDLRVALSTEDASAYAEPVRLIRRAERLAKHYGEEGLGSKGGYAAVQQPLGAAMTWLATNR</sequence>
<feature type="region of interest" description="Disordered" evidence="1">
    <location>
        <begin position="20"/>
        <end position="39"/>
    </location>
</feature>
<name>A0ABN1DX61_9ACTN</name>
<comment type="caution">
    <text evidence="2">The sequence shown here is derived from an EMBL/GenBank/DDBJ whole genome shotgun (WGS) entry which is preliminary data.</text>
</comment>
<keyword evidence="3" id="KW-1185">Reference proteome</keyword>
<dbReference type="RefSeq" id="WP_346160845.1">
    <property type="nucleotide sequence ID" value="NZ_BAAABZ010000071.1"/>
</dbReference>
<evidence type="ECO:0000256" key="1">
    <source>
        <dbReference type="SAM" id="MobiDB-lite"/>
    </source>
</evidence>
<accession>A0ABN1DX61</accession>
<organism evidence="2 3">
    <name type="scientific">Streptomyces mordarskii</name>
    <dbReference type="NCBI Taxonomy" id="1226758"/>
    <lineage>
        <taxon>Bacteria</taxon>
        <taxon>Bacillati</taxon>
        <taxon>Actinomycetota</taxon>
        <taxon>Actinomycetes</taxon>
        <taxon>Kitasatosporales</taxon>
        <taxon>Streptomycetaceae</taxon>
        <taxon>Streptomyces</taxon>
    </lineage>
</organism>
<protein>
    <recommendedName>
        <fullName evidence="4">Lipoprotein</fullName>
    </recommendedName>
</protein>
<proteinExistence type="predicted"/>
<dbReference type="EMBL" id="BAAABZ010000071">
    <property type="protein sequence ID" value="GAA0554541.1"/>
    <property type="molecule type" value="Genomic_DNA"/>
</dbReference>
<reference evidence="2 3" key="1">
    <citation type="journal article" date="2019" name="Int. J. Syst. Evol. Microbiol.">
        <title>The Global Catalogue of Microorganisms (GCM) 10K type strain sequencing project: providing services to taxonomists for standard genome sequencing and annotation.</title>
        <authorList>
            <consortium name="The Broad Institute Genomics Platform"/>
            <consortium name="The Broad Institute Genome Sequencing Center for Infectious Disease"/>
            <person name="Wu L."/>
            <person name="Ma J."/>
        </authorList>
    </citation>
    <scope>NUCLEOTIDE SEQUENCE [LARGE SCALE GENOMIC DNA]</scope>
    <source>
        <strain evidence="2 3">JCM 5052</strain>
    </source>
</reference>
<evidence type="ECO:0000313" key="2">
    <source>
        <dbReference type="EMBL" id="GAA0554541.1"/>
    </source>
</evidence>
<gene>
    <name evidence="2" type="ORF">GCM10010390_65800</name>
</gene>
<dbReference type="Proteomes" id="UP001501576">
    <property type="component" value="Unassembled WGS sequence"/>
</dbReference>